<accession>A0A0W1RK10</accession>
<dbReference type="EMBL" id="LOPV01000593">
    <property type="protein sequence ID" value="KTG13536.1"/>
    <property type="molecule type" value="Genomic_DNA"/>
</dbReference>
<name>A0A0W1RK10_9EURY</name>
<dbReference type="AlphaFoldDB" id="A0A0W1RK10"/>
<reference evidence="2 3" key="1">
    <citation type="submission" date="2015-12" db="EMBL/GenBank/DDBJ databases">
        <title>Haloferax profundi sp. nov. isolated from the Discovery deep brine-seawater interface in the Red Sea.</title>
        <authorList>
            <person name="Zhang G."/>
            <person name="Stingl U."/>
            <person name="Rashid M."/>
        </authorList>
    </citation>
    <scope>NUCLEOTIDE SEQUENCE [LARGE SCALE GENOMIC DNA]</scope>
    <source>
        <strain evidence="2 3">SB29</strain>
    </source>
</reference>
<keyword evidence="1" id="KW-0812">Transmembrane</keyword>
<evidence type="ECO:0000313" key="3">
    <source>
        <dbReference type="Proteomes" id="UP000053157"/>
    </source>
</evidence>
<keyword evidence="1" id="KW-1133">Transmembrane helix</keyword>
<feature type="transmembrane region" description="Helical" evidence="1">
    <location>
        <begin position="12"/>
        <end position="34"/>
    </location>
</feature>
<organism evidence="2 3">
    <name type="scientific">Haloferax profundi</name>
    <dbReference type="NCBI Taxonomy" id="1544718"/>
    <lineage>
        <taxon>Archaea</taxon>
        <taxon>Methanobacteriati</taxon>
        <taxon>Methanobacteriota</taxon>
        <taxon>Stenosarchaea group</taxon>
        <taxon>Halobacteria</taxon>
        <taxon>Halobacteriales</taxon>
        <taxon>Haloferacaceae</taxon>
        <taxon>Haloferax</taxon>
    </lineage>
</organism>
<feature type="transmembrane region" description="Helical" evidence="1">
    <location>
        <begin position="40"/>
        <end position="60"/>
    </location>
</feature>
<keyword evidence="3" id="KW-1185">Reference proteome</keyword>
<dbReference type="RefSeq" id="WP_058573434.1">
    <property type="nucleotide sequence ID" value="NZ_LOPV01000593.1"/>
</dbReference>
<gene>
    <name evidence="2" type="ORF">AUR66_03350</name>
</gene>
<keyword evidence="1" id="KW-0472">Membrane</keyword>
<comment type="caution">
    <text evidence="2">The sequence shown here is derived from an EMBL/GenBank/DDBJ whole genome shotgun (WGS) entry which is preliminary data.</text>
</comment>
<evidence type="ECO:0000256" key="1">
    <source>
        <dbReference type="SAM" id="Phobius"/>
    </source>
</evidence>
<protein>
    <submittedName>
        <fullName evidence="2">Uncharacterized protein</fullName>
    </submittedName>
</protein>
<sequence>METKRGVPNILAGGFAGIGLVALALAVAVFAGVVDTGFPAGIYVIVAMVNVALAVILWRLT</sequence>
<dbReference type="Proteomes" id="UP000053157">
    <property type="component" value="Unassembled WGS sequence"/>
</dbReference>
<proteinExistence type="predicted"/>
<evidence type="ECO:0000313" key="2">
    <source>
        <dbReference type="EMBL" id="KTG13536.1"/>
    </source>
</evidence>